<gene>
    <name evidence="1" type="ORF">J2S43_001694</name>
</gene>
<keyword evidence="2" id="KW-1185">Reference proteome</keyword>
<proteinExistence type="predicted"/>
<evidence type="ECO:0000313" key="1">
    <source>
        <dbReference type="EMBL" id="MDP9793182.1"/>
    </source>
</evidence>
<dbReference type="Proteomes" id="UP001240984">
    <property type="component" value="Unassembled WGS sequence"/>
</dbReference>
<evidence type="ECO:0000313" key="2">
    <source>
        <dbReference type="Proteomes" id="UP001240984"/>
    </source>
</evidence>
<dbReference type="EMBL" id="JAUSRA010000001">
    <property type="protein sequence ID" value="MDP9793182.1"/>
    <property type="molecule type" value="Genomic_DNA"/>
</dbReference>
<comment type="caution">
    <text evidence="1">The sequence shown here is derived from an EMBL/GenBank/DDBJ whole genome shotgun (WGS) entry which is preliminary data.</text>
</comment>
<name>A0ABT9MP38_9ACTN</name>
<accession>A0ABT9MP38</accession>
<dbReference type="RefSeq" id="WP_306828192.1">
    <property type="nucleotide sequence ID" value="NZ_JAUSRA010000001.1"/>
</dbReference>
<protein>
    <submittedName>
        <fullName evidence="1">Uncharacterized protein</fullName>
    </submittedName>
</protein>
<reference evidence="1 2" key="1">
    <citation type="submission" date="2023-07" db="EMBL/GenBank/DDBJ databases">
        <title>Sequencing the genomes of 1000 actinobacteria strains.</title>
        <authorList>
            <person name="Klenk H.-P."/>
        </authorList>
    </citation>
    <scope>NUCLEOTIDE SEQUENCE [LARGE SCALE GENOMIC DNA]</scope>
    <source>
        <strain evidence="1 2">DSM 44710</strain>
    </source>
</reference>
<organism evidence="1 2">
    <name type="scientific">Catenuloplanes nepalensis</name>
    <dbReference type="NCBI Taxonomy" id="587533"/>
    <lineage>
        <taxon>Bacteria</taxon>
        <taxon>Bacillati</taxon>
        <taxon>Actinomycetota</taxon>
        <taxon>Actinomycetes</taxon>
        <taxon>Micromonosporales</taxon>
        <taxon>Micromonosporaceae</taxon>
        <taxon>Catenuloplanes</taxon>
    </lineage>
</organism>
<sequence>MSSPQRPVFFEGQYISAADLDAAVAHAREHAARHDRYLHEWGIAEGLRLIGEEQPGTDGTGAFVSVTLAPGVAIDGTGREIVVPEPVPLGEDLFRDTNGADQGSGDRYPVFLAGLDREPAPSGLTGTDSPATRVDESYQIIFGRPGDEKLVAERPAPGIGDGPGDGTAPWHILVGFVTWRAGRFRSVHTESGTARPPTAGVRAGLVAAPGGTLTLRSQLAAGEGGAVVTLTGDDGLRFGLHKADGSIESLLTVNPRGNLTIRGTIASGPAAGGMTAVSGVATDGTILPLPAGISAEQVTSGQVTLHTTVTPLVTGPPFPDDGVWLPSPVECTIDDDRRLSCRVRWLNADSLGGEPAARQVRQTPGAARYLVLAAVAATPEAT</sequence>